<gene>
    <name evidence="3" type="ORF">EJB05_03118</name>
    <name evidence="2" type="ORF">EJB05_33078</name>
</gene>
<dbReference type="AlphaFoldDB" id="A0A5J9U0V6"/>
<reference evidence="2 4" key="1">
    <citation type="journal article" date="2019" name="Sci. Rep.">
        <title>A high-quality genome of Eragrostis curvula grass provides insights into Poaceae evolution and supports new strategies to enhance forage quality.</title>
        <authorList>
            <person name="Carballo J."/>
            <person name="Santos B.A.C.M."/>
            <person name="Zappacosta D."/>
            <person name="Garbus I."/>
            <person name="Selva J.P."/>
            <person name="Gallo C.A."/>
            <person name="Diaz A."/>
            <person name="Albertini E."/>
            <person name="Caccamo M."/>
            <person name="Echenique V."/>
        </authorList>
    </citation>
    <scope>NUCLEOTIDE SEQUENCE [LARGE SCALE GENOMIC DNA]</scope>
    <source>
        <strain evidence="4">cv. Victoria</strain>
        <tissue evidence="2">Leaf</tissue>
    </source>
</reference>
<feature type="compositionally biased region" description="Polar residues" evidence="1">
    <location>
        <begin position="175"/>
        <end position="184"/>
    </location>
</feature>
<proteinExistence type="predicted"/>
<keyword evidence="4" id="KW-1185">Reference proteome</keyword>
<feature type="non-terminal residue" evidence="2">
    <location>
        <position position="1"/>
    </location>
</feature>
<dbReference type="PANTHER" id="PTHR46665:SF8">
    <property type="entry name" value="BHLH DOMAIN-CONTAINING PROTEIN"/>
    <property type="match status" value="1"/>
</dbReference>
<evidence type="ECO:0000313" key="3">
    <source>
        <dbReference type="EMBL" id="TVU51677.1"/>
    </source>
</evidence>
<dbReference type="PANTHER" id="PTHR46665">
    <property type="entry name" value="TRANSCRIPTION FACTOR BHLH041-RELATED-RELATED"/>
    <property type="match status" value="1"/>
</dbReference>
<dbReference type="Proteomes" id="UP000324897">
    <property type="component" value="Chromosome 7"/>
</dbReference>
<feature type="region of interest" description="Disordered" evidence="1">
    <location>
        <begin position="1"/>
        <end position="48"/>
    </location>
</feature>
<dbReference type="Proteomes" id="UP000324897">
    <property type="component" value="Chromosome 6"/>
</dbReference>
<feature type="compositionally biased region" description="Low complexity" evidence="1">
    <location>
        <begin position="16"/>
        <end position="34"/>
    </location>
</feature>
<dbReference type="EMBL" id="RWGY01000002">
    <property type="protein sequence ID" value="TVU51677.1"/>
    <property type="molecule type" value="Genomic_DNA"/>
</dbReference>
<name>A0A5J9U0V6_9POAL</name>
<dbReference type="Gramene" id="TVU17067">
    <property type="protein sequence ID" value="TVU17067"/>
    <property type="gene ID" value="EJB05_33078"/>
</dbReference>
<protein>
    <submittedName>
        <fullName evidence="2">Uncharacterized protein</fullName>
    </submittedName>
</protein>
<comment type="caution">
    <text evidence="2">The sequence shown here is derived from an EMBL/GenBank/DDBJ whole genome shotgun (WGS) entry which is preliminary data.</text>
</comment>
<feature type="region of interest" description="Disordered" evidence="1">
    <location>
        <begin position="165"/>
        <end position="187"/>
    </location>
</feature>
<feature type="compositionally biased region" description="Acidic residues" evidence="1">
    <location>
        <begin position="1"/>
        <end position="10"/>
    </location>
</feature>
<evidence type="ECO:0000313" key="2">
    <source>
        <dbReference type="EMBL" id="TVU17067.1"/>
    </source>
</evidence>
<dbReference type="Gramene" id="TVU51677">
    <property type="protein sequence ID" value="TVU51677"/>
    <property type="gene ID" value="EJB05_03118"/>
</dbReference>
<organism evidence="2 4">
    <name type="scientific">Eragrostis curvula</name>
    <name type="common">weeping love grass</name>
    <dbReference type="NCBI Taxonomy" id="38414"/>
    <lineage>
        <taxon>Eukaryota</taxon>
        <taxon>Viridiplantae</taxon>
        <taxon>Streptophyta</taxon>
        <taxon>Embryophyta</taxon>
        <taxon>Tracheophyta</taxon>
        <taxon>Spermatophyta</taxon>
        <taxon>Magnoliopsida</taxon>
        <taxon>Liliopsida</taxon>
        <taxon>Poales</taxon>
        <taxon>Poaceae</taxon>
        <taxon>PACMAD clade</taxon>
        <taxon>Chloridoideae</taxon>
        <taxon>Eragrostideae</taxon>
        <taxon>Eragrostidinae</taxon>
        <taxon>Eragrostis</taxon>
    </lineage>
</organism>
<dbReference type="EMBL" id="RWGY01000029">
    <property type="protein sequence ID" value="TVU17067.1"/>
    <property type="molecule type" value="Genomic_DNA"/>
</dbReference>
<accession>A0A5J9U0V6</accession>
<dbReference type="InterPro" id="IPR044658">
    <property type="entry name" value="bHLH92/bHLH041-like"/>
</dbReference>
<evidence type="ECO:0000313" key="4">
    <source>
        <dbReference type="Proteomes" id="UP000324897"/>
    </source>
</evidence>
<sequence>MMMDAEEDGYAEAVPSSSSSTFSSISGSTPTSTSFHQPGEISSLHISPSPIAYDDDHHGLLFDNLDTIVNLDDLMTQEALQEQAQQKKLESHGAFRRYVPQLSPRKKPKPEGCGQRAIKAIMSAMERMHMARLAQWQSYQIAEDSATPVHPQQLQRAAAARLVGAQAPRKAQGRLQGSQDSASPWLQDRASTLMGARDYVNSL</sequence>
<dbReference type="OrthoDB" id="5778525at2759"/>
<evidence type="ECO:0000256" key="1">
    <source>
        <dbReference type="SAM" id="MobiDB-lite"/>
    </source>
</evidence>